<name>A0A418NWC1_9SPHN</name>
<dbReference type="Proteomes" id="UP000286576">
    <property type="component" value="Unassembled WGS sequence"/>
</dbReference>
<dbReference type="InterPro" id="IPR055507">
    <property type="entry name" value="DUF7079"/>
</dbReference>
<dbReference type="OrthoDB" id="8684941at2"/>
<dbReference type="Pfam" id="PF23296">
    <property type="entry name" value="DUF7079"/>
    <property type="match status" value="1"/>
</dbReference>
<proteinExistence type="predicted"/>
<dbReference type="AlphaFoldDB" id="A0A418NWC1"/>
<dbReference type="RefSeq" id="WP_119584203.1">
    <property type="nucleotide sequence ID" value="NZ_CAWODQ010000001.1"/>
</dbReference>
<organism evidence="2 3">
    <name type="scientific">Aurantiacibacter zhengii</name>
    <dbReference type="NCBI Taxonomy" id="2307003"/>
    <lineage>
        <taxon>Bacteria</taxon>
        <taxon>Pseudomonadati</taxon>
        <taxon>Pseudomonadota</taxon>
        <taxon>Alphaproteobacteria</taxon>
        <taxon>Sphingomonadales</taxon>
        <taxon>Erythrobacteraceae</taxon>
        <taxon>Aurantiacibacter</taxon>
    </lineage>
</organism>
<evidence type="ECO:0000313" key="3">
    <source>
        <dbReference type="Proteomes" id="UP000286576"/>
    </source>
</evidence>
<accession>A0A418NWC1</accession>
<evidence type="ECO:0000313" key="2">
    <source>
        <dbReference type="EMBL" id="RIV88924.1"/>
    </source>
</evidence>
<dbReference type="EMBL" id="QXFL01000001">
    <property type="protein sequence ID" value="RIV88924.1"/>
    <property type="molecule type" value="Genomic_DNA"/>
</dbReference>
<protein>
    <recommendedName>
        <fullName evidence="1">DUF7079 domain-containing protein</fullName>
    </recommendedName>
</protein>
<keyword evidence="3" id="KW-1185">Reference proteome</keyword>
<feature type="domain" description="DUF7079" evidence="1">
    <location>
        <begin position="10"/>
        <end position="118"/>
    </location>
</feature>
<gene>
    <name evidence="2" type="ORF">D2V07_01200</name>
</gene>
<comment type="caution">
    <text evidence="2">The sequence shown here is derived from an EMBL/GenBank/DDBJ whole genome shotgun (WGS) entry which is preliminary data.</text>
</comment>
<evidence type="ECO:0000259" key="1">
    <source>
        <dbReference type="Pfam" id="PF23296"/>
    </source>
</evidence>
<sequence>MKPGPASIDDRAEAWSVLADLFLDTSFDEADRDRMAAQLRALPFSVNELDEMLRREVAPAFAGNLFSMAGEWTGWPPESAAEIVLRAKRPRIGRNLRNGVKAAYGMSMVAGEWRRISARI</sequence>
<reference evidence="2 3" key="1">
    <citation type="submission" date="2018-08" db="EMBL/GenBank/DDBJ databases">
        <title>Erythrobacter zhengii sp.nov., a bacterium isolated from deep-sea sediment.</title>
        <authorList>
            <person name="Fang C."/>
            <person name="Wu Y.-H."/>
            <person name="Sun C."/>
            <person name="Wang H."/>
            <person name="Cheng H."/>
            <person name="Meng F.-X."/>
            <person name="Wang C.-S."/>
            <person name="Xu X.-W."/>
        </authorList>
    </citation>
    <scope>NUCLEOTIDE SEQUENCE [LARGE SCALE GENOMIC DNA]</scope>
    <source>
        <strain evidence="2 3">V18</strain>
    </source>
</reference>